<evidence type="ECO:0000259" key="1">
    <source>
        <dbReference type="Pfam" id="PF00665"/>
    </source>
</evidence>
<dbReference type="EMBL" id="CP053435">
    <property type="protein sequence ID" value="QJW90829.1"/>
    <property type="molecule type" value="Genomic_DNA"/>
</dbReference>
<dbReference type="AlphaFoldDB" id="A0A6M5YA22"/>
<dbReference type="GO" id="GO:0015074">
    <property type="term" value="P:DNA integration"/>
    <property type="evidence" value="ECO:0007669"/>
    <property type="project" value="InterPro"/>
</dbReference>
<reference evidence="2 3" key="1">
    <citation type="submission" date="2020-05" db="EMBL/GenBank/DDBJ databases">
        <title>Genome sequencing of Spirosoma sp. TS118.</title>
        <authorList>
            <person name="Lee J.-H."/>
            <person name="Jeong S."/>
            <person name="Zhao L."/>
            <person name="Jung J.-H."/>
            <person name="Kim M.-K."/>
            <person name="Lim S."/>
        </authorList>
    </citation>
    <scope>NUCLEOTIDE SEQUENCE [LARGE SCALE GENOMIC DNA]</scope>
    <source>
        <strain evidence="2 3">TS118</strain>
    </source>
</reference>
<feature type="domain" description="Integrase catalytic" evidence="1">
    <location>
        <begin position="4"/>
        <end position="54"/>
    </location>
</feature>
<sequence>MGEDLVLSALRKAISSNQLAADSIIHSDRGGQYIGKAFRQTLADHRFRQSMTGPPERSS</sequence>
<dbReference type="Pfam" id="PF00665">
    <property type="entry name" value="rve"/>
    <property type="match status" value="1"/>
</dbReference>
<dbReference type="InterPro" id="IPR001584">
    <property type="entry name" value="Integrase_cat-core"/>
</dbReference>
<accession>A0A6M5YA22</accession>
<dbReference type="Gene3D" id="3.30.420.10">
    <property type="entry name" value="Ribonuclease H-like superfamily/Ribonuclease H"/>
    <property type="match status" value="1"/>
</dbReference>
<dbReference type="InterPro" id="IPR036397">
    <property type="entry name" value="RNaseH_sf"/>
</dbReference>
<dbReference type="KEGG" id="stae:HNV11_16315"/>
<proteinExistence type="predicted"/>
<keyword evidence="3" id="KW-1185">Reference proteome</keyword>
<evidence type="ECO:0000313" key="2">
    <source>
        <dbReference type="EMBL" id="QJW90829.1"/>
    </source>
</evidence>
<gene>
    <name evidence="2" type="ORF">HNV11_16315</name>
</gene>
<organism evidence="2 3">
    <name type="scientific">Spirosoma taeanense</name>
    <dbReference type="NCBI Taxonomy" id="2735870"/>
    <lineage>
        <taxon>Bacteria</taxon>
        <taxon>Pseudomonadati</taxon>
        <taxon>Bacteroidota</taxon>
        <taxon>Cytophagia</taxon>
        <taxon>Cytophagales</taxon>
        <taxon>Cytophagaceae</taxon>
        <taxon>Spirosoma</taxon>
    </lineage>
</organism>
<dbReference type="Proteomes" id="UP000502756">
    <property type="component" value="Chromosome"/>
</dbReference>
<evidence type="ECO:0000313" key="3">
    <source>
        <dbReference type="Proteomes" id="UP000502756"/>
    </source>
</evidence>
<dbReference type="RefSeq" id="WP_171740674.1">
    <property type="nucleotide sequence ID" value="NZ_CP053435.1"/>
</dbReference>
<dbReference type="SUPFAM" id="SSF53098">
    <property type="entry name" value="Ribonuclease H-like"/>
    <property type="match status" value="1"/>
</dbReference>
<dbReference type="GO" id="GO:0003676">
    <property type="term" value="F:nucleic acid binding"/>
    <property type="evidence" value="ECO:0007669"/>
    <property type="project" value="InterPro"/>
</dbReference>
<dbReference type="InterPro" id="IPR012337">
    <property type="entry name" value="RNaseH-like_sf"/>
</dbReference>
<name>A0A6M5YA22_9BACT</name>
<protein>
    <recommendedName>
        <fullName evidence="1">Integrase catalytic domain-containing protein</fullName>
    </recommendedName>
</protein>